<organism evidence="2 3">
    <name type="scientific">Gordonia jinhuaensis</name>
    <dbReference type="NCBI Taxonomy" id="1517702"/>
    <lineage>
        <taxon>Bacteria</taxon>
        <taxon>Bacillati</taxon>
        <taxon>Actinomycetota</taxon>
        <taxon>Actinomycetes</taxon>
        <taxon>Mycobacteriales</taxon>
        <taxon>Gordoniaceae</taxon>
        <taxon>Gordonia</taxon>
    </lineage>
</organism>
<proteinExistence type="predicted"/>
<evidence type="ECO:0000256" key="1">
    <source>
        <dbReference type="SAM" id="MobiDB-lite"/>
    </source>
</evidence>
<dbReference type="AlphaFoldDB" id="A0A916T6S8"/>
<name>A0A916T6S8_9ACTN</name>
<dbReference type="Proteomes" id="UP000621454">
    <property type="component" value="Unassembled WGS sequence"/>
</dbReference>
<gene>
    <name evidence="2" type="ORF">GCM10011489_22450</name>
</gene>
<evidence type="ECO:0000313" key="2">
    <source>
        <dbReference type="EMBL" id="GGB33850.1"/>
    </source>
</evidence>
<evidence type="ECO:0000313" key="3">
    <source>
        <dbReference type="Proteomes" id="UP000621454"/>
    </source>
</evidence>
<protein>
    <submittedName>
        <fullName evidence="2">Uncharacterized protein</fullName>
    </submittedName>
</protein>
<dbReference type="EMBL" id="BMGC01000014">
    <property type="protein sequence ID" value="GGB33850.1"/>
    <property type="molecule type" value="Genomic_DNA"/>
</dbReference>
<keyword evidence="3" id="KW-1185">Reference proteome</keyword>
<sequence length="99" mass="10370">MVPVHTPRREGSDVAGRPVVADGSPGALTARGTSVCPVLSVGDCHIGAGHRCGVDHVTAGTTIYGRRSLYRQPMTSNRYPRELFGGIEKIVAAILLVGC</sequence>
<feature type="region of interest" description="Disordered" evidence="1">
    <location>
        <begin position="1"/>
        <end position="20"/>
    </location>
</feature>
<accession>A0A916T6S8</accession>
<reference evidence="2" key="1">
    <citation type="journal article" date="2014" name="Int. J. Syst. Evol. Microbiol.">
        <title>Complete genome sequence of Corynebacterium casei LMG S-19264T (=DSM 44701T), isolated from a smear-ripened cheese.</title>
        <authorList>
            <consortium name="US DOE Joint Genome Institute (JGI-PGF)"/>
            <person name="Walter F."/>
            <person name="Albersmeier A."/>
            <person name="Kalinowski J."/>
            <person name="Ruckert C."/>
        </authorList>
    </citation>
    <scope>NUCLEOTIDE SEQUENCE</scope>
    <source>
        <strain evidence="2">CGMCC 1.12827</strain>
    </source>
</reference>
<comment type="caution">
    <text evidence="2">The sequence shown here is derived from an EMBL/GenBank/DDBJ whole genome shotgun (WGS) entry which is preliminary data.</text>
</comment>
<reference evidence="2" key="2">
    <citation type="submission" date="2020-09" db="EMBL/GenBank/DDBJ databases">
        <authorList>
            <person name="Sun Q."/>
            <person name="Zhou Y."/>
        </authorList>
    </citation>
    <scope>NUCLEOTIDE SEQUENCE</scope>
    <source>
        <strain evidence="2">CGMCC 1.12827</strain>
    </source>
</reference>